<dbReference type="PANTHER" id="PTHR11280">
    <property type="entry name" value="GLUCOSAMINE-6-PHOSPHATE ISOMERASE"/>
    <property type="match status" value="1"/>
</dbReference>
<evidence type="ECO:0000256" key="3">
    <source>
        <dbReference type="HAMAP-Rule" id="MF_01241"/>
    </source>
</evidence>
<dbReference type="Gene3D" id="3.40.50.1360">
    <property type="match status" value="1"/>
</dbReference>
<dbReference type="InterPro" id="IPR006148">
    <property type="entry name" value="Glc/Gal-6P_isomerase"/>
</dbReference>
<comment type="caution">
    <text evidence="5">The sequence shown here is derived from an EMBL/GenBank/DDBJ whole genome shotgun (WGS) entry which is preliminary data.</text>
</comment>
<feature type="active site" description="Proton acceptor; for enolization step" evidence="3">
    <location>
        <position position="67"/>
    </location>
</feature>
<dbReference type="InterPro" id="IPR018321">
    <property type="entry name" value="Glucosamine6P_isomerase_CS"/>
</dbReference>
<dbReference type="EC" id="3.5.99.6" evidence="3"/>
<dbReference type="RefSeq" id="WP_271338937.1">
    <property type="nucleotide sequence ID" value="NZ_JAQKAB010000001.1"/>
</dbReference>
<sequence>MKIIEARNYHDMSQKAAQFIIEKVNLLASPVLGLATGGTPLGTYKYLREDHLNHHTSYSHVYTVNLDEYVGIPPDNEHSYFSYMKKQLFDHIDIPRSHTHLPDGMAKDLSAECHRYEDLIKLLGGIDLQLLGIGMNGHIGFNEPGTPFSSKTHLVELTSSTRKANARYFDSLATVPFQAVTMGISTIMESKQILLLVSGAKKAEIMAKLLNEETNKDTPASVLKRHQDVIIIADSDALALVKERSRSY</sequence>
<comment type="similarity">
    <text evidence="3">Belongs to the glucosamine/galactosamine-6-phosphate isomerase family. NagB subfamily.</text>
</comment>
<comment type="caution">
    <text evidence="3">Lacks conserved residue(s) required for the propagation of feature annotation.</text>
</comment>
<feature type="active site" description="Proton acceptor; for ring-opening step" evidence="3">
    <location>
        <position position="138"/>
    </location>
</feature>
<dbReference type="Pfam" id="PF01182">
    <property type="entry name" value="Glucosamine_iso"/>
    <property type="match status" value="1"/>
</dbReference>
<proteinExistence type="inferred from homology"/>
<comment type="catalytic activity">
    <reaction evidence="3">
        <text>alpha-D-glucosamine 6-phosphate + H2O = beta-D-fructose 6-phosphate + NH4(+)</text>
        <dbReference type="Rhea" id="RHEA:12172"/>
        <dbReference type="ChEBI" id="CHEBI:15377"/>
        <dbReference type="ChEBI" id="CHEBI:28938"/>
        <dbReference type="ChEBI" id="CHEBI:57634"/>
        <dbReference type="ChEBI" id="CHEBI:75989"/>
        <dbReference type="EC" id="3.5.99.6"/>
    </reaction>
</comment>
<dbReference type="PANTHER" id="PTHR11280:SF5">
    <property type="entry name" value="GLUCOSAMINE-6-PHOSPHATE ISOMERASE"/>
    <property type="match status" value="1"/>
</dbReference>
<evidence type="ECO:0000313" key="6">
    <source>
        <dbReference type="Proteomes" id="UP001211894"/>
    </source>
</evidence>
<protein>
    <recommendedName>
        <fullName evidence="3">Glucosamine-6-phosphate deaminase</fullName>
        <ecNumber evidence="3">3.5.99.6</ecNumber>
    </recommendedName>
    <alternativeName>
        <fullName evidence="3">GlcN6P deaminase</fullName>
        <shortName evidence="3">GNPDA</shortName>
    </alternativeName>
    <alternativeName>
        <fullName evidence="3">Glucosamine-6-phosphate isomerase</fullName>
    </alternativeName>
</protein>
<reference evidence="5 6" key="1">
    <citation type="submission" date="2023-01" db="EMBL/GenBank/DDBJ databases">
        <title>Bacillus changyiensis sp. nov., isolated from a coastal deposit.</title>
        <authorList>
            <person name="Xiao G."/>
            <person name="Lai Q."/>
            <person name="Hu Z."/>
            <person name="Shao Z."/>
        </authorList>
    </citation>
    <scope>NUCLEOTIDE SEQUENCE [LARGE SCALE GENOMIC DNA]</scope>
    <source>
        <strain evidence="5 6">CLL-7-23</strain>
    </source>
</reference>
<dbReference type="InterPro" id="IPR004547">
    <property type="entry name" value="Glucosamine6P_isomerase"/>
</dbReference>
<evidence type="ECO:0000256" key="2">
    <source>
        <dbReference type="ARBA" id="ARBA00023277"/>
    </source>
</evidence>
<dbReference type="GO" id="GO:0004342">
    <property type="term" value="F:glucosamine-6-phosphate deaminase activity"/>
    <property type="evidence" value="ECO:0007669"/>
    <property type="project" value="UniProtKB-EC"/>
</dbReference>
<comment type="pathway">
    <text evidence="3">Amino-sugar metabolism; N-acetylneuraminate degradation; D-fructose 6-phosphate from N-acetylneuraminate: step 5/5.</text>
</comment>
<name>A0ABT4WYE7_9BACI</name>
<dbReference type="NCBIfam" id="TIGR00502">
    <property type="entry name" value="nagB"/>
    <property type="match status" value="1"/>
</dbReference>
<comment type="function">
    <text evidence="3">Catalyzes the reversible isomerization-deamination of glucosamine 6-phosphate (GlcN6P) to form fructose 6-phosphate (Fru6P) and ammonium ion.</text>
</comment>
<accession>A0ABT4WYE7</accession>
<keyword evidence="1 3" id="KW-0378">Hydrolase</keyword>
<feature type="domain" description="Glucosamine/galactosamine-6-phosphate isomerase" evidence="4">
    <location>
        <begin position="11"/>
        <end position="229"/>
    </location>
</feature>
<gene>
    <name evidence="3 5" type="primary">nagB</name>
    <name evidence="5" type="ORF">PJ311_00445</name>
</gene>
<evidence type="ECO:0000256" key="1">
    <source>
        <dbReference type="ARBA" id="ARBA00022801"/>
    </source>
</evidence>
<dbReference type="EMBL" id="JAQKAB010000001">
    <property type="protein sequence ID" value="MDA7025076.1"/>
    <property type="molecule type" value="Genomic_DNA"/>
</dbReference>
<dbReference type="Proteomes" id="UP001211894">
    <property type="component" value="Unassembled WGS sequence"/>
</dbReference>
<feature type="active site" description="For ring-opening step" evidence="3">
    <location>
        <position position="136"/>
    </location>
</feature>
<dbReference type="CDD" id="cd01399">
    <property type="entry name" value="GlcN6P_deaminase"/>
    <property type="match status" value="1"/>
</dbReference>
<keyword evidence="2 3" id="KW-0119">Carbohydrate metabolism</keyword>
<keyword evidence="6" id="KW-1185">Reference proteome</keyword>
<dbReference type="HAMAP" id="MF_01241">
    <property type="entry name" value="GlcN6P_deamin"/>
    <property type="match status" value="1"/>
</dbReference>
<dbReference type="SUPFAM" id="SSF100950">
    <property type="entry name" value="NagB/RpiA/CoA transferase-like"/>
    <property type="match status" value="1"/>
</dbReference>
<dbReference type="PROSITE" id="PS01161">
    <property type="entry name" value="GLC_GALNAC_ISOMERASE"/>
    <property type="match status" value="1"/>
</dbReference>
<organism evidence="5 6">
    <name type="scientific">Bacillus changyiensis</name>
    <dbReference type="NCBI Taxonomy" id="3004103"/>
    <lineage>
        <taxon>Bacteria</taxon>
        <taxon>Bacillati</taxon>
        <taxon>Bacillota</taxon>
        <taxon>Bacilli</taxon>
        <taxon>Bacillales</taxon>
        <taxon>Bacillaceae</taxon>
        <taxon>Bacillus</taxon>
    </lineage>
</organism>
<dbReference type="InterPro" id="IPR037171">
    <property type="entry name" value="NagB/RpiA_transferase-like"/>
</dbReference>
<evidence type="ECO:0000259" key="4">
    <source>
        <dbReference type="Pfam" id="PF01182"/>
    </source>
</evidence>
<feature type="active site" description="For ring-opening step" evidence="3">
    <location>
        <position position="143"/>
    </location>
</feature>
<evidence type="ECO:0000313" key="5">
    <source>
        <dbReference type="EMBL" id="MDA7025076.1"/>
    </source>
</evidence>